<reference evidence="3" key="1">
    <citation type="journal article" date="2019" name="Int. J. Syst. Evol. Microbiol.">
        <title>The Global Catalogue of Microorganisms (GCM) 10K type strain sequencing project: providing services to taxonomists for standard genome sequencing and annotation.</title>
        <authorList>
            <consortium name="The Broad Institute Genomics Platform"/>
            <consortium name="The Broad Institute Genome Sequencing Center for Infectious Disease"/>
            <person name="Wu L."/>
            <person name="Ma J."/>
        </authorList>
    </citation>
    <scope>NUCLEOTIDE SEQUENCE [LARGE SCALE GENOMIC DNA]</scope>
    <source>
        <strain evidence="3">JCM 16923</strain>
    </source>
</reference>
<organism evidence="2 3">
    <name type="scientific">Gordonia caeni</name>
    <dbReference type="NCBI Taxonomy" id="1007097"/>
    <lineage>
        <taxon>Bacteria</taxon>
        <taxon>Bacillati</taxon>
        <taxon>Actinomycetota</taxon>
        <taxon>Actinomycetes</taxon>
        <taxon>Mycobacteriales</taxon>
        <taxon>Gordoniaceae</taxon>
        <taxon>Gordonia</taxon>
    </lineage>
</organism>
<evidence type="ECO:0000313" key="3">
    <source>
        <dbReference type="Proteomes" id="UP001418444"/>
    </source>
</evidence>
<proteinExistence type="predicted"/>
<feature type="domain" description="DUF559" evidence="1">
    <location>
        <begin position="224"/>
        <end position="279"/>
    </location>
</feature>
<dbReference type="EMBL" id="BAAAZW010000016">
    <property type="protein sequence ID" value="GAA3971507.1"/>
    <property type="molecule type" value="Genomic_DNA"/>
</dbReference>
<comment type="caution">
    <text evidence="2">The sequence shown here is derived from an EMBL/GenBank/DDBJ whole genome shotgun (WGS) entry which is preliminary data.</text>
</comment>
<gene>
    <name evidence="2" type="ORF">GCM10022231_36330</name>
</gene>
<dbReference type="Pfam" id="PF04480">
    <property type="entry name" value="DUF559"/>
    <property type="match status" value="1"/>
</dbReference>
<evidence type="ECO:0000313" key="2">
    <source>
        <dbReference type="EMBL" id="GAA3971507.1"/>
    </source>
</evidence>
<keyword evidence="3" id="KW-1185">Reference proteome</keyword>
<dbReference type="SUPFAM" id="SSF52980">
    <property type="entry name" value="Restriction endonuclease-like"/>
    <property type="match status" value="1"/>
</dbReference>
<protein>
    <recommendedName>
        <fullName evidence="1">DUF559 domain-containing protein</fullName>
    </recommendedName>
</protein>
<dbReference type="InterPro" id="IPR007569">
    <property type="entry name" value="DUF559"/>
</dbReference>
<accession>A0ABP7PUG1</accession>
<dbReference type="InterPro" id="IPR011335">
    <property type="entry name" value="Restrct_endonuc-II-like"/>
</dbReference>
<evidence type="ECO:0000259" key="1">
    <source>
        <dbReference type="Pfam" id="PF04480"/>
    </source>
</evidence>
<sequence>MTRLTVMGDQSVIVSVASATATHGGAVHGVYFRDELAALGIGERERRLMVQTGELTVPRKDWYAAATCSPKVKEAVKAGGVLACVSALSYYGFWVPPGYRDLHVRSARGKSKTSCRGYSPKAAGRTAVDPVTTALECAARCMTEEDWIAVCDSVQNTMNLSAEALRGEMGSLPKYVEAMFGKTDARTQSGTESVSRVRLRGCGYKVVVQPEIAEVGRADLRVGRLVIECDGRQYHSSAEEFQNDRTRDRKAAVGGWIVFRLTYDDVLFGWDEVLQDIRAITQKDRHRPRRPRTKSGR</sequence>
<dbReference type="Gene3D" id="3.40.960.10">
    <property type="entry name" value="VSR Endonuclease"/>
    <property type="match status" value="1"/>
</dbReference>
<name>A0ABP7PUG1_9ACTN</name>
<dbReference type="Proteomes" id="UP001418444">
    <property type="component" value="Unassembled WGS sequence"/>
</dbReference>